<dbReference type="Gene3D" id="1.10.10.10">
    <property type="entry name" value="Winged helix-like DNA-binding domain superfamily/Winged helix DNA-binding domain"/>
    <property type="match status" value="1"/>
</dbReference>
<dbReference type="Pfam" id="PF17874">
    <property type="entry name" value="TPR_MalT"/>
    <property type="match status" value="1"/>
</dbReference>
<evidence type="ECO:0000256" key="2">
    <source>
        <dbReference type="ARBA" id="ARBA00023125"/>
    </source>
</evidence>
<dbReference type="SUPFAM" id="SSF52540">
    <property type="entry name" value="P-loop containing nucleoside triphosphate hydrolases"/>
    <property type="match status" value="1"/>
</dbReference>
<comment type="caution">
    <text evidence="6">The sequence shown here is derived from an EMBL/GenBank/DDBJ whole genome shotgun (WGS) entry which is preliminary data.</text>
</comment>
<dbReference type="PANTHER" id="PTHR44688:SF16">
    <property type="entry name" value="DNA-BINDING TRANSCRIPTIONAL ACTIVATOR DEVR_DOSR"/>
    <property type="match status" value="1"/>
</dbReference>
<keyword evidence="3" id="KW-0804">Transcription</keyword>
<name>A0A546XJ91_AGRTU</name>
<dbReference type="SUPFAM" id="SSF46894">
    <property type="entry name" value="C-terminal effector domain of the bipartite response regulators"/>
    <property type="match status" value="1"/>
</dbReference>
<accession>A0A546XJ91</accession>
<dbReference type="InterPro" id="IPR000792">
    <property type="entry name" value="Tscrpt_reg_LuxR_C"/>
</dbReference>
<proteinExistence type="predicted"/>
<dbReference type="SUPFAM" id="SSF48452">
    <property type="entry name" value="TPR-like"/>
    <property type="match status" value="1"/>
</dbReference>
<gene>
    <name evidence="6" type="ORF">EXN61_25050</name>
</gene>
<organism evidence="6 7">
    <name type="scientific">Agrobacterium tumefaciens</name>
    <dbReference type="NCBI Taxonomy" id="358"/>
    <lineage>
        <taxon>Bacteria</taxon>
        <taxon>Pseudomonadati</taxon>
        <taxon>Pseudomonadota</taxon>
        <taxon>Alphaproteobacteria</taxon>
        <taxon>Hyphomicrobiales</taxon>
        <taxon>Rhizobiaceae</taxon>
        <taxon>Rhizobium/Agrobacterium group</taxon>
        <taxon>Agrobacterium</taxon>
        <taxon>Agrobacterium tumefaciens complex</taxon>
    </lineage>
</organism>
<dbReference type="PANTHER" id="PTHR44688">
    <property type="entry name" value="DNA-BINDING TRANSCRIPTIONAL ACTIVATOR DEVR_DOSR"/>
    <property type="match status" value="1"/>
</dbReference>
<keyword evidence="2" id="KW-0238">DNA-binding</keyword>
<sequence>MMTAVPHTKLAPRAINFKEMARPRLKQFLTTASSTRVTIVTAPAGYGKTVTLRQWREVLLTQGERVAWMELDQRDNDPSSLSRLLQQAILGEELADPRSWRASLDALIERMSLLPERVWLMFDNYSLDSGEGVDEVISHLIDNGPDHLRTVISGRRRPRIPIANLRVANQLLELSHEQLRYDPEELVRFLHTKHPAAIDLVDHEFITAITRGWPAGLRMTATMLGRYKRTKDALAALAQLPAEFAEFFAECVETDLTPQQLALLARTSMLDELSLPVCRTVAGAAGIEDLFRRLRSGELFANCIDEGGTRFVLHPQFRQYLRTYLDERLNEDGKLRNAHASAWFAQNGNWQLAVQHAFSAGNTLQALEWARRCALEEVAKGNLSMVLGWLGQISVGQLMGDGALLAAAGTAYALSLRLDDARSIAGMIENLLAASPSDPAIDELSDYRKSLLIFIAYMSDDGTTLLALADEFRNSVSQAWSVLVVGNATIHGHLMGGNIALARDSLQPLPSEADQPALSFSVVCRTCLLALCDVAENRLDEAEPRLRQALDLAQRVTGSDTAPAVLAASLLAFVRYQRNDLFEAESLLSGHLDLIEQTCFVEGLIACYLTLVRIMVSRGDWKSASQLLERGDAVGRKRDWLRLRTVCIAEQIRLNLLQSRLAQARTLMTGFRGMVQARPPTDRSPTSYGWRLLRMCEARLLIAENKPHQAAEIFQLQMHSFAWDKPAELEAGIEYAVSLLAIGRRGVAMELMTSLLAQSEIGDVIRPFIDCGAGAITLTQSVIAFLQNHNSKRVSTDYLHRLAAALATVQVERQHGYNEPFGTSSLTLREREVVSRVQHGMTNKEIASDLKIGLETVKWHLKTVFKKLKVRNRTEVVSVSQAALGHPGPRDDAGRPETEDVFH</sequence>
<evidence type="ECO:0000259" key="5">
    <source>
        <dbReference type="PROSITE" id="PS50043"/>
    </source>
</evidence>
<dbReference type="GO" id="GO:0006355">
    <property type="term" value="P:regulation of DNA-templated transcription"/>
    <property type="evidence" value="ECO:0007669"/>
    <property type="project" value="InterPro"/>
</dbReference>
<evidence type="ECO:0000313" key="6">
    <source>
        <dbReference type="EMBL" id="TRB00810.1"/>
    </source>
</evidence>
<feature type="region of interest" description="Disordered" evidence="4">
    <location>
        <begin position="880"/>
        <end position="903"/>
    </location>
</feature>
<dbReference type="AlphaFoldDB" id="A0A546XJ91"/>
<dbReference type="CDD" id="cd06170">
    <property type="entry name" value="LuxR_C_like"/>
    <property type="match status" value="1"/>
</dbReference>
<dbReference type="InterPro" id="IPR027417">
    <property type="entry name" value="P-loop_NTPase"/>
</dbReference>
<evidence type="ECO:0000256" key="3">
    <source>
        <dbReference type="ARBA" id="ARBA00023163"/>
    </source>
</evidence>
<dbReference type="InterPro" id="IPR041617">
    <property type="entry name" value="TPR_MalT"/>
</dbReference>
<dbReference type="InterPro" id="IPR059106">
    <property type="entry name" value="WHD_MalT"/>
</dbReference>
<feature type="compositionally biased region" description="Basic and acidic residues" evidence="4">
    <location>
        <begin position="888"/>
        <end position="903"/>
    </location>
</feature>
<dbReference type="Pfam" id="PF00196">
    <property type="entry name" value="GerE"/>
    <property type="match status" value="1"/>
</dbReference>
<dbReference type="Proteomes" id="UP000317023">
    <property type="component" value="Unassembled WGS sequence"/>
</dbReference>
<dbReference type="PRINTS" id="PR00038">
    <property type="entry name" value="HTHLUXR"/>
</dbReference>
<protein>
    <recommendedName>
        <fullName evidence="5">HTH luxR-type domain-containing protein</fullName>
    </recommendedName>
</protein>
<dbReference type="Gene3D" id="1.25.40.10">
    <property type="entry name" value="Tetratricopeptide repeat domain"/>
    <property type="match status" value="1"/>
</dbReference>
<dbReference type="InterPro" id="IPR016032">
    <property type="entry name" value="Sig_transdc_resp-reg_C-effctor"/>
</dbReference>
<evidence type="ECO:0000256" key="1">
    <source>
        <dbReference type="ARBA" id="ARBA00023015"/>
    </source>
</evidence>
<dbReference type="InterPro" id="IPR011990">
    <property type="entry name" value="TPR-like_helical_dom_sf"/>
</dbReference>
<dbReference type="Gene3D" id="3.40.50.300">
    <property type="entry name" value="P-loop containing nucleotide triphosphate hydrolases"/>
    <property type="match status" value="1"/>
</dbReference>
<evidence type="ECO:0000313" key="7">
    <source>
        <dbReference type="Proteomes" id="UP000317023"/>
    </source>
</evidence>
<dbReference type="EMBL" id="SGOE01000011">
    <property type="protein sequence ID" value="TRB00810.1"/>
    <property type="molecule type" value="Genomic_DNA"/>
</dbReference>
<dbReference type="GO" id="GO:0003677">
    <property type="term" value="F:DNA binding"/>
    <property type="evidence" value="ECO:0007669"/>
    <property type="project" value="UniProtKB-KW"/>
</dbReference>
<feature type="domain" description="HTH luxR-type" evidence="5">
    <location>
        <begin position="819"/>
        <end position="884"/>
    </location>
</feature>
<evidence type="ECO:0000256" key="4">
    <source>
        <dbReference type="SAM" id="MobiDB-lite"/>
    </source>
</evidence>
<dbReference type="InterPro" id="IPR036388">
    <property type="entry name" value="WH-like_DNA-bd_sf"/>
</dbReference>
<reference evidence="6 7" key="1">
    <citation type="journal article" date="2019" name="Appl. Microbiol. Biotechnol.">
        <title>Differential efficiency of wild type rhizogenic strains for rol gene transformation of plants.</title>
        <authorList>
            <person name="Desmet S."/>
            <person name="De Keyser E."/>
            <person name="Van Vaerenbergh J."/>
            <person name="Baeyen S."/>
            <person name="Van Huylenbroeck J."/>
            <person name="Geelen D."/>
            <person name="Dhooghe E."/>
        </authorList>
    </citation>
    <scope>NUCLEOTIDE SEQUENCE [LARGE SCALE GENOMIC DNA]</scope>
    <source>
        <strain evidence="6 7">MAFF210266</strain>
    </source>
</reference>
<dbReference type="PROSITE" id="PS50043">
    <property type="entry name" value="HTH_LUXR_2"/>
    <property type="match status" value="1"/>
</dbReference>
<dbReference type="Pfam" id="PF25873">
    <property type="entry name" value="WHD_MalT"/>
    <property type="match status" value="1"/>
</dbReference>
<dbReference type="SMART" id="SM00421">
    <property type="entry name" value="HTH_LUXR"/>
    <property type="match status" value="1"/>
</dbReference>
<keyword evidence="1" id="KW-0805">Transcription regulation</keyword>